<proteinExistence type="predicted"/>
<reference evidence="2" key="1">
    <citation type="submission" date="2022-11" db="UniProtKB">
        <authorList>
            <consortium name="WormBaseParasite"/>
        </authorList>
    </citation>
    <scope>IDENTIFICATION</scope>
</reference>
<dbReference type="Proteomes" id="UP000887540">
    <property type="component" value="Unplaced"/>
</dbReference>
<evidence type="ECO:0000313" key="2">
    <source>
        <dbReference type="WBParaSite" id="ACRNAN_scaffold269.g11905.t1"/>
    </source>
</evidence>
<dbReference type="WBParaSite" id="ACRNAN_scaffold269.g11905.t1">
    <property type="protein sequence ID" value="ACRNAN_scaffold269.g11905.t1"/>
    <property type="gene ID" value="ACRNAN_scaffold269.g11905"/>
</dbReference>
<organism evidence="1 2">
    <name type="scientific">Acrobeloides nanus</name>
    <dbReference type="NCBI Taxonomy" id="290746"/>
    <lineage>
        <taxon>Eukaryota</taxon>
        <taxon>Metazoa</taxon>
        <taxon>Ecdysozoa</taxon>
        <taxon>Nematoda</taxon>
        <taxon>Chromadorea</taxon>
        <taxon>Rhabditida</taxon>
        <taxon>Tylenchina</taxon>
        <taxon>Cephalobomorpha</taxon>
        <taxon>Cephaloboidea</taxon>
        <taxon>Cephalobidae</taxon>
        <taxon>Acrobeloides</taxon>
    </lineage>
</organism>
<accession>A0A914DK00</accession>
<evidence type="ECO:0000313" key="1">
    <source>
        <dbReference type="Proteomes" id="UP000887540"/>
    </source>
</evidence>
<keyword evidence="1" id="KW-1185">Reference proteome</keyword>
<name>A0A914DK00_9BILA</name>
<dbReference type="AlphaFoldDB" id="A0A914DK00"/>
<protein>
    <submittedName>
        <fullName evidence="2">Uncharacterized protein</fullName>
    </submittedName>
</protein>
<sequence length="162" mass="19025">MSQILDEIDAINEIPSSSLNETCDKLFTCFYELELNDYAKDTVIQTKITTRLTDKILKCDKKIVCFVIHFTHIVIRTDDDDGFLGSLDVCITRSGIQCFLDIFQEKFFKESIHLESLVKEDGFIDELNEELENWSSYHYCLRADQVPSHFGPIDHWWWFPKD</sequence>